<sequence>MSIASNPHLTEFPHIELPGESAAAAFAQFRHHAPLVHCLTNEVVQTFTANVLLALGASPAMVVEPQEAAQFSSLADALLINIGTLHAQRAQSMLAAIESANQHQKPWVLDPVAVGGLSYRTEFARQLLALKPSVIRGNASEILALSGMEAGGRGVDSTDDSAAALPAAQALALQTGAVVAVTGATDYVTDGQRVYGVTGGDALMTRVVGTGCALSAVVAAFSVRQTDLLLAVATACQAMSLAGERAVAVSHGPGSFVPAFIDALYHLTPQDFIRSGDRS</sequence>
<comment type="cofactor">
    <cofactor evidence="2 11">
        <name>Mg(2+)</name>
        <dbReference type="ChEBI" id="CHEBI:18420"/>
    </cofactor>
</comment>
<evidence type="ECO:0000256" key="11">
    <source>
        <dbReference type="HAMAP-Rule" id="MF_00228"/>
    </source>
</evidence>
<keyword evidence="7 11" id="KW-0418">Kinase</keyword>
<feature type="binding site" evidence="11">
    <location>
        <position position="209"/>
    </location>
    <ligand>
        <name>substrate</name>
    </ligand>
</feature>
<evidence type="ECO:0000256" key="10">
    <source>
        <dbReference type="ARBA" id="ARBA00022977"/>
    </source>
</evidence>
<reference evidence="12 13" key="1">
    <citation type="journal article" date="2014" name="Gut Pathog.">
        <title>Gene clusters of Hafnia alvei strain FB1 important in survival and pathogenesis: a draft genome perspective.</title>
        <authorList>
            <person name="Tan J.Y."/>
            <person name="Yin W.F."/>
            <person name="Chan K.G."/>
        </authorList>
    </citation>
    <scope>NUCLEOTIDE SEQUENCE [LARGE SCALE GENOMIC DNA]</scope>
    <source>
        <strain evidence="12 13">FB1</strain>
    </source>
</reference>
<dbReference type="NCBIfam" id="NF006830">
    <property type="entry name" value="PRK09355.1"/>
    <property type="match status" value="1"/>
</dbReference>
<dbReference type="HOGENOM" id="CLU_019943_0_1_6"/>
<dbReference type="GO" id="GO:0036172">
    <property type="term" value="P:thiamine salvage"/>
    <property type="evidence" value="ECO:0007669"/>
    <property type="project" value="UniProtKB-ARBA"/>
</dbReference>
<dbReference type="NCBIfam" id="TIGR00694">
    <property type="entry name" value="thiM"/>
    <property type="match status" value="1"/>
</dbReference>
<keyword evidence="4 11" id="KW-0808">Transferase</keyword>
<evidence type="ECO:0000313" key="12">
    <source>
        <dbReference type="EMBL" id="AIU73786.1"/>
    </source>
</evidence>
<evidence type="ECO:0000256" key="1">
    <source>
        <dbReference type="ARBA" id="ARBA00001771"/>
    </source>
</evidence>
<dbReference type="RefSeq" id="WP_025799864.1">
    <property type="nucleotide sequence ID" value="NZ_CP009706.1"/>
</dbReference>
<dbReference type="PIRSF" id="PIRSF000513">
    <property type="entry name" value="Thz_kinase"/>
    <property type="match status" value="1"/>
</dbReference>
<keyword evidence="6 11" id="KW-0547">Nucleotide-binding</keyword>
<comment type="pathway">
    <text evidence="3 11">Cofactor biosynthesis; thiamine diphosphate biosynthesis; 4-methyl-5-(2-phosphoethyl)-thiazole from 5-(2-hydroxyethyl)-4-methylthiazole: step 1/1.</text>
</comment>
<dbReference type="Pfam" id="PF02110">
    <property type="entry name" value="HK"/>
    <property type="match status" value="1"/>
</dbReference>
<evidence type="ECO:0000256" key="5">
    <source>
        <dbReference type="ARBA" id="ARBA00022723"/>
    </source>
</evidence>
<dbReference type="eggNOG" id="COG2145">
    <property type="taxonomic scope" value="Bacteria"/>
</dbReference>
<protein>
    <recommendedName>
        <fullName evidence="11">Hydroxyethylthiazole kinase</fullName>
        <ecNumber evidence="11">2.7.1.50</ecNumber>
    </recommendedName>
    <alternativeName>
        <fullName evidence="11">4-methyl-5-beta-hydroxyethylthiazole kinase</fullName>
        <shortName evidence="11">TH kinase</shortName>
        <shortName evidence="11">Thz kinase</shortName>
    </alternativeName>
</protein>
<evidence type="ECO:0000256" key="3">
    <source>
        <dbReference type="ARBA" id="ARBA00004868"/>
    </source>
</evidence>
<evidence type="ECO:0000256" key="7">
    <source>
        <dbReference type="ARBA" id="ARBA00022777"/>
    </source>
</evidence>
<dbReference type="KEGG" id="hav:AT03_16260"/>
<dbReference type="CDD" id="cd01170">
    <property type="entry name" value="THZ_kinase"/>
    <property type="match status" value="1"/>
</dbReference>
<dbReference type="PRINTS" id="PR01099">
    <property type="entry name" value="HYETHTZKNASE"/>
</dbReference>
<dbReference type="GO" id="GO:0009229">
    <property type="term" value="P:thiamine diphosphate biosynthetic process"/>
    <property type="evidence" value="ECO:0007669"/>
    <property type="project" value="UniProtKB-UniRule"/>
</dbReference>
<dbReference type="UniPathway" id="UPA00060">
    <property type="reaction ID" value="UER00139"/>
</dbReference>
<keyword evidence="8 11" id="KW-0067">ATP-binding</keyword>
<evidence type="ECO:0000256" key="9">
    <source>
        <dbReference type="ARBA" id="ARBA00022842"/>
    </source>
</evidence>
<dbReference type="EMBL" id="CP009706">
    <property type="protein sequence ID" value="AIU73786.1"/>
    <property type="molecule type" value="Genomic_DNA"/>
</dbReference>
<dbReference type="GO" id="GO:0004417">
    <property type="term" value="F:hydroxyethylthiazole kinase activity"/>
    <property type="evidence" value="ECO:0007669"/>
    <property type="project" value="UniProtKB-UniRule"/>
</dbReference>
<dbReference type="OrthoDB" id="8909021at2"/>
<keyword evidence="9 11" id="KW-0460">Magnesium</keyword>
<dbReference type="GO" id="GO:0005524">
    <property type="term" value="F:ATP binding"/>
    <property type="evidence" value="ECO:0007669"/>
    <property type="project" value="UniProtKB-UniRule"/>
</dbReference>
<gene>
    <name evidence="11" type="primary">thiM</name>
    <name evidence="12" type="ORF">AT03_16260</name>
</gene>
<dbReference type="SUPFAM" id="SSF53613">
    <property type="entry name" value="Ribokinase-like"/>
    <property type="match status" value="1"/>
</dbReference>
<feature type="binding site" evidence="11">
    <location>
        <position position="136"/>
    </location>
    <ligand>
        <name>ATP</name>
        <dbReference type="ChEBI" id="CHEBI:30616"/>
    </ligand>
</feature>
<name>A0A097R4Y5_HAFAL</name>
<dbReference type="GO" id="GO:0008902">
    <property type="term" value="F:hydroxymethylpyrimidine kinase activity"/>
    <property type="evidence" value="ECO:0007669"/>
    <property type="project" value="TreeGrafter"/>
</dbReference>
<dbReference type="HAMAP" id="MF_00228">
    <property type="entry name" value="Thz_kinase"/>
    <property type="match status" value="1"/>
</dbReference>
<dbReference type="GO" id="GO:0008972">
    <property type="term" value="F:phosphomethylpyrimidine kinase activity"/>
    <property type="evidence" value="ECO:0007669"/>
    <property type="project" value="TreeGrafter"/>
</dbReference>
<dbReference type="InterPro" id="IPR000417">
    <property type="entry name" value="Hyethyz_kinase"/>
</dbReference>
<evidence type="ECO:0000256" key="6">
    <source>
        <dbReference type="ARBA" id="ARBA00022741"/>
    </source>
</evidence>
<dbReference type="FunFam" id="3.40.1190.20:FF:000015">
    <property type="entry name" value="Hydroxyethylthiazole kinase"/>
    <property type="match status" value="1"/>
</dbReference>
<keyword evidence="5 11" id="KW-0479">Metal-binding</keyword>
<dbReference type="PATRIC" id="fig|1453496.5.peg.3329"/>
<evidence type="ECO:0000313" key="13">
    <source>
        <dbReference type="Proteomes" id="UP000029986"/>
    </source>
</evidence>
<feature type="binding site" evidence="11">
    <location>
        <position position="61"/>
    </location>
    <ligand>
        <name>substrate</name>
    </ligand>
</feature>
<dbReference type="GO" id="GO:0005829">
    <property type="term" value="C:cytosol"/>
    <property type="evidence" value="ECO:0007669"/>
    <property type="project" value="TreeGrafter"/>
</dbReference>
<comment type="catalytic activity">
    <reaction evidence="1 11">
        <text>5-(2-hydroxyethyl)-4-methylthiazole + ATP = 4-methyl-5-(2-phosphooxyethyl)-thiazole + ADP + H(+)</text>
        <dbReference type="Rhea" id="RHEA:24212"/>
        <dbReference type="ChEBI" id="CHEBI:15378"/>
        <dbReference type="ChEBI" id="CHEBI:17957"/>
        <dbReference type="ChEBI" id="CHEBI:30616"/>
        <dbReference type="ChEBI" id="CHEBI:58296"/>
        <dbReference type="ChEBI" id="CHEBI:456216"/>
        <dbReference type="EC" id="2.7.1.50"/>
    </reaction>
</comment>
<feature type="binding site" evidence="11">
    <location>
        <position position="182"/>
    </location>
    <ligand>
        <name>ATP</name>
        <dbReference type="ChEBI" id="CHEBI:30616"/>
    </ligand>
</feature>
<evidence type="ECO:0000256" key="4">
    <source>
        <dbReference type="ARBA" id="ARBA00022679"/>
    </source>
</evidence>
<dbReference type="PANTHER" id="PTHR20858">
    <property type="entry name" value="PHOSPHOMETHYLPYRIMIDINE KINASE"/>
    <property type="match status" value="1"/>
</dbReference>
<keyword evidence="10 11" id="KW-0784">Thiamine biosynthesis</keyword>
<dbReference type="InterPro" id="IPR029056">
    <property type="entry name" value="Ribokinase-like"/>
</dbReference>
<dbReference type="GO" id="GO:0000287">
    <property type="term" value="F:magnesium ion binding"/>
    <property type="evidence" value="ECO:0007669"/>
    <property type="project" value="UniProtKB-UniRule"/>
</dbReference>
<proteinExistence type="inferred from homology"/>
<comment type="function">
    <text evidence="11">Catalyzes the phosphorylation of the hydroxyl group of 4-methyl-5-beta-hydroxyethylthiazole (THZ).</text>
</comment>
<evidence type="ECO:0000256" key="2">
    <source>
        <dbReference type="ARBA" id="ARBA00001946"/>
    </source>
</evidence>
<dbReference type="PANTHER" id="PTHR20858:SF17">
    <property type="entry name" value="HYDROXYMETHYLPYRIMIDINE_PHOSPHOMETHYLPYRIMIDINE KINASE THI20-RELATED"/>
    <property type="match status" value="1"/>
</dbReference>
<dbReference type="Gene3D" id="3.40.1190.20">
    <property type="match status" value="1"/>
</dbReference>
<dbReference type="Proteomes" id="UP000029986">
    <property type="component" value="Chromosome"/>
</dbReference>
<comment type="similarity">
    <text evidence="11">Belongs to the Thz kinase family.</text>
</comment>
<organism evidence="12 13">
    <name type="scientific">Hafnia alvei FB1</name>
    <dbReference type="NCBI Taxonomy" id="1453496"/>
    <lineage>
        <taxon>Bacteria</taxon>
        <taxon>Pseudomonadati</taxon>
        <taxon>Pseudomonadota</taxon>
        <taxon>Gammaproteobacteria</taxon>
        <taxon>Enterobacterales</taxon>
        <taxon>Hafniaceae</taxon>
        <taxon>Hafnia</taxon>
    </lineage>
</organism>
<evidence type="ECO:0000256" key="8">
    <source>
        <dbReference type="ARBA" id="ARBA00022840"/>
    </source>
</evidence>
<dbReference type="EC" id="2.7.1.50" evidence="11"/>
<keyword evidence="13" id="KW-1185">Reference proteome</keyword>
<accession>A0A097R4Y5</accession>
<dbReference type="AlphaFoldDB" id="A0A097R4Y5"/>